<evidence type="ECO:0000313" key="2">
    <source>
        <dbReference type="EMBL" id="KAJ4113277.1"/>
    </source>
</evidence>
<evidence type="ECO:0000313" key="3">
    <source>
        <dbReference type="Proteomes" id="UP001152024"/>
    </source>
</evidence>
<gene>
    <name evidence="2" type="ORF">NW768_011556</name>
</gene>
<keyword evidence="3" id="KW-1185">Reference proteome</keyword>
<proteinExistence type="predicted"/>
<sequence>MSTKRYLEIFNPAPKPCPDFHQFSRFPTEVRWLVWEQALSHERWVRVELERSRRHSDMEDAPRPDYEIFVHMNTKISKLFRTTRESRCVALCFYRVQLPCRYFLQSRRGGDPKEEGKKGILYLCPELDILSARTLCMIAYLARDMWARDPRRVGLVNLATGAMVPLPGAGTAMKKSGAGRQLLKQALSRVERFFIMNEKVQRVWTHQWPSPTRSLSDSVHRACPLNGRTVAFERLPYDPRLGEEHLKTVYTGLYDARMEFSEFEKMLTKLDVKRNHKVEYRLALCSRGYRFKSYPPGTDRAAAAEWIRKEEEMFESKVQEWKQTTEGRENCPGDGSFDDQHLERVPRQAIGFWLFPVESLAARPGERPYGASGLRNRIVDMREHMPELCLSFMH</sequence>
<dbReference type="Proteomes" id="UP001152024">
    <property type="component" value="Unassembled WGS sequence"/>
</dbReference>
<dbReference type="InterPro" id="IPR045518">
    <property type="entry name" value="2EXR"/>
</dbReference>
<accession>A0ABQ8QXV7</accession>
<reference evidence="2" key="1">
    <citation type="submission" date="2022-09" db="EMBL/GenBank/DDBJ databases">
        <title>Fusarium specimens isolated from Avocado Roots.</title>
        <authorList>
            <person name="Stajich J."/>
            <person name="Roper C."/>
            <person name="Heimlech-Rivalta G."/>
        </authorList>
    </citation>
    <scope>NUCLEOTIDE SEQUENCE</scope>
    <source>
        <strain evidence="2">CF00095</strain>
    </source>
</reference>
<feature type="domain" description="2EXR" evidence="1">
    <location>
        <begin position="20"/>
        <end position="130"/>
    </location>
</feature>
<comment type="caution">
    <text evidence="2">The sequence shown here is derived from an EMBL/GenBank/DDBJ whole genome shotgun (WGS) entry which is preliminary data.</text>
</comment>
<organism evidence="2 3">
    <name type="scientific">Fusarium equiseti</name>
    <name type="common">Fusarium scirpi</name>
    <dbReference type="NCBI Taxonomy" id="61235"/>
    <lineage>
        <taxon>Eukaryota</taxon>
        <taxon>Fungi</taxon>
        <taxon>Dikarya</taxon>
        <taxon>Ascomycota</taxon>
        <taxon>Pezizomycotina</taxon>
        <taxon>Sordariomycetes</taxon>
        <taxon>Hypocreomycetidae</taxon>
        <taxon>Hypocreales</taxon>
        <taxon>Nectriaceae</taxon>
        <taxon>Fusarium</taxon>
        <taxon>Fusarium incarnatum-equiseti species complex</taxon>
    </lineage>
</organism>
<dbReference type="EMBL" id="JAOQBH010000030">
    <property type="protein sequence ID" value="KAJ4113277.1"/>
    <property type="molecule type" value="Genomic_DNA"/>
</dbReference>
<dbReference type="Pfam" id="PF20150">
    <property type="entry name" value="2EXR"/>
    <property type="match status" value="1"/>
</dbReference>
<evidence type="ECO:0000259" key="1">
    <source>
        <dbReference type="Pfam" id="PF20150"/>
    </source>
</evidence>
<name>A0ABQ8QXV7_FUSEQ</name>
<protein>
    <recommendedName>
        <fullName evidence="1">2EXR domain-containing protein</fullName>
    </recommendedName>
</protein>